<evidence type="ECO:0000256" key="4">
    <source>
        <dbReference type="ARBA" id="ARBA00022592"/>
    </source>
</evidence>
<evidence type="ECO:0000313" key="11">
    <source>
        <dbReference type="Proteomes" id="UP000218231"/>
    </source>
</evidence>
<evidence type="ECO:0000256" key="5">
    <source>
        <dbReference type="ARBA" id="ARBA00022692"/>
    </source>
</evidence>
<protein>
    <recommendedName>
        <fullName evidence="8">Phosphate transporter</fullName>
    </recommendedName>
</protein>
<feature type="region of interest" description="Disordered" evidence="9">
    <location>
        <begin position="199"/>
        <end position="232"/>
    </location>
</feature>
<feature type="transmembrane region" description="Helical" evidence="8">
    <location>
        <begin position="107"/>
        <end position="137"/>
    </location>
</feature>
<name>A0A2A2JEU4_9BILA</name>
<comment type="similarity">
    <text evidence="2 8">Belongs to the inorganic phosphate transporter (PiT) (TC 2.A.20) family.</text>
</comment>
<comment type="subcellular location">
    <subcellularLocation>
        <location evidence="1 8">Membrane</location>
        <topology evidence="1 8">Multi-pass membrane protein</topology>
    </subcellularLocation>
</comment>
<evidence type="ECO:0000256" key="7">
    <source>
        <dbReference type="ARBA" id="ARBA00023136"/>
    </source>
</evidence>
<dbReference type="EMBL" id="LIAE01010480">
    <property type="protein sequence ID" value="PAV60167.1"/>
    <property type="molecule type" value="Genomic_DNA"/>
</dbReference>
<dbReference type="Proteomes" id="UP000218231">
    <property type="component" value="Unassembled WGS sequence"/>
</dbReference>
<evidence type="ECO:0000256" key="3">
    <source>
        <dbReference type="ARBA" id="ARBA00022448"/>
    </source>
</evidence>
<evidence type="ECO:0000256" key="6">
    <source>
        <dbReference type="ARBA" id="ARBA00022989"/>
    </source>
</evidence>
<keyword evidence="3 8" id="KW-0813">Transport</keyword>
<feature type="transmembrane region" description="Helical" evidence="8">
    <location>
        <begin position="309"/>
        <end position="330"/>
    </location>
</feature>
<accession>A0A2A2JEU4</accession>
<comment type="function">
    <text evidence="8">Sodium-phosphate symporter.</text>
</comment>
<reference evidence="10 11" key="1">
    <citation type="journal article" date="2017" name="Curr. Biol.">
        <title>Genome architecture and evolution of a unichromosomal asexual nematode.</title>
        <authorList>
            <person name="Fradin H."/>
            <person name="Zegar C."/>
            <person name="Gutwein M."/>
            <person name="Lucas J."/>
            <person name="Kovtun M."/>
            <person name="Corcoran D."/>
            <person name="Baugh L.R."/>
            <person name="Kiontke K."/>
            <person name="Gunsalus K."/>
            <person name="Fitch D.H."/>
            <person name="Piano F."/>
        </authorList>
    </citation>
    <scope>NUCLEOTIDE SEQUENCE [LARGE SCALE GENOMIC DNA]</scope>
    <source>
        <strain evidence="10">PF1309</strain>
    </source>
</reference>
<feature type="transmembrane region" description="Helical" evidence="8">
    <location>
        <begin position="66"/>
        <end position="86"/>
    </location>
</feature>
<feature type="transmembrane region" description="Helical" evidence="8">
    <location>
        <begin position="350"/>
        <end position="380"/>
    </location>
</feature>
<keyword evidence="7 8" id="KW-0472">Membrane</keyword>
<dbReference type="STRING" id="2018661.A0A2A2JEU4"/>
<dbReference type="AlphaFoldDB" id="A0A2A2JEU4"/>
<dbReference type="GO" id="GO:0016020">
    <property type="term" value="C:membrane"/>
    <property type="evidence" value="ECO:0007669"/>
    <property type="project" value="UniProtKB-SubCell"/>
</dbReference>
<dbReference type="GO" id="GO:0005315">
    <property type="term" value="F:phosphate transmembrane transporter activity"/>
    <property type="evidence" value="ECO:0007669"/>
    <property type="project" value="InterPro"/>
</dbReference>
<feature type="transmembrane region" description="Helical" evidence="8">
    <location>
        <begin position="25"/>
        <end position="46"/>
    </location>
</feature>
<comment type="caution">
    <text evidence="10">The sequence shown here is derived from an EMBL/GenBank/DDBJ whole genome shotgun (WGS) entry which is preliminary data.</text>
</comment>
<feature type="compositionally biased region" description="Low complexity" evidence="9">
    <location>
        <begin position="202"/>
        <end position="218"/>
    </location>
</feature>
<evidence type="ECO:0000256" key="1">
    <source>
        <dbReference type="ARBA" id="ARBA00004141"/>
    </source>
</evidence>
<dbReference type="OrthoDB" id="260807at2759"/>
<dbReference type="GO" id="GO:0035435">
    <property type="term" value="P:phosphate ion transmembrane transport"/>
    <property type="evidence" value="ECO:0007669"/>
    <property type="project" value="TreeGrafter"/>
</dbReference>
<keyword evidence="11" id="KW-1185">Reference proteome</keyword>
<evidence type="ECO:0000256" key="8">
    <source>
        <dbReference type="RuleBase" id="RU363058"/>
    </source>
</evidence>
<keyword evidence="4 8" id="KW-0592">Phosphate transport</keyword>
<organism evidence="10 11">
    <name type="scientific">Diploscapter pachys</name>
    <dbReference type="NCBI Taxonomy" id="2018661"/>
    <lineage>
        <taxon>Eukaryota</taxon>
        <taxon>Metazoa</taxon>
        <taxon>Ecdysozoa</taxon>
        <taxon>Nematoda</taxon>
        <taxon>Chromadorea</taxon>
        <taxon>Rhabditida</taxon>
        <taxon>Rhabditina</taxon>
        <taxon>Rhabditomorpha</taxon>
        <taxon>Rhabditoidea</taxon>
        <taxon>Rhabditidae</taxon>
        <taxon>Diploscapter</taxon>
    </lineage>
</organism>
<sequence length="422" mass="45915">MDSLIPIDVVESTTSFNIAGFQHEFLWALIVGTILAFVLGFGMGANDVSNAFGTSVGSKALTLIKAYSLATIFETLGAVLVGYNVIDTMRKGVVDVAVYQNSPDEFLVGQIAVLGAMSWVLSPLMSGTVSFVLYLLVDHVILRTNDPVKNGLLWLPIFYFWVMTFNTFMVTYQGSRGKSQTVPSSKFEETIDRVRSYSYDVTTPESPPSYRSPSSTVTDQENRQVENQSQGGAFDGGIKHFIFWLLPLKTRIQDQRTLRMFSSVQIMTACFAGFAHGANDISNSIAPLAALLAVYRTEDVLQTSETPLYVLLYGVFAICVGLWVLGHIVIRTVGTRMSEVNPASGFAIEFGAAMTALIASKFGIPISTTHCLVGSVVFVGMVRSERGIDWKLFSGIATSWIITLPIAGTAAALLMLLLKLSI</sequence>
<gene>
    <name evidence="10" type="ORF">WR25_18512</name>
</gene>
<keyword evidence="6 8" id="KW-1133">Transmembrane helix</keyword>
<evidence type="ECO:0000256" key="2">
    <source>
        <dbReference type="ARBA" id="ARBA00009916"/>
    </source>
</evidence>
<dbReference type="InterPro" id="IPR001204">
    <property type="entry name" value="Phos_transporter"/>
</dbReference>
<evidence type="ECO:0000256" key="9">
    <source>
        <dbReference type="SAM" id="MobiDB-lite"/>
    </source>
</evidence>
<dbReference type="PANTHER" id="PTHR11101">
    <property type="entry name" value="PHOSPHATE TRANSPORTER"/>
    <property type="match status" value="1"/>
</dbReference>
<dbReference type="Pfam" id="PF01384">
    <property type="entry name" value="PHO4"/>
    <property type="match status" value="2"/>
</dbReference>
<keyword evidence="5 8" id="KW-0812">Transmembrane</keyword>
<proteinExistence type="inferred from homology"/>
<feature type="transmembrane region" description="Helical" evidence="8">
    <location>
        <begin position="152"/>
        <end position="172"/>
    </location>
</feature>
<feature type="transmembrane region" description="Helical" evidence="8">
    <location>
        <begin position="392"/>
        <end position="418"/>
    </location>
</feature>
<evidence type="ECO:0000313" key="10">
    <source>
        <dbReference type="EMBL" id="PAV60167.1"/>
    </source>
</evidence>
<dbReference type="PANTHER" id="PTHR11101:SF49">
    <property type="entry name" value="PHOSPHATE TRANSPORTER"/>
    <property type="match status" value="1"/>
</dbReference>